<dbReference type="GO" id="GO:0016020">
    <property type="term" value="C:membrane"/>
    <property type="evidence" value="ECO:0007669"/>
    <property type="project" value="UniProtKB-SubCell"/>
</dbReference>
<evidence type="ECO:0000256" key="4">
    <source>
        <dbReference type="ARBA" id="ARBA00022989"/>
    </source>
</evidence>
<feature type="non-terminal residue" evidence="7">
    <location>
        <position position="1"/>
    </location>
</feature>
<keyword evidence="8" id="KW-1185">Reference proteome</keyword>
<keyword evidence="4 6" id="KW-1133">Transmembrane helix</keyword>
<feature type="transmembrane region" description="Helical" evidence="6">
    <location>
        <begin position="75"/>
        <end position="97"/>
    </location>
</feature>
<feature type="transmembrane region" description="Helical" evidence="6">
    <location>
        <begin position="158"/>
        <end position="177"/>
    </location>
</feature>
<sequence length="237" mass="26214">VITILLAGRLFWFVGQIVWLSGEELLLFPVLCGAASKTAQKSSMTYCHQGPWLRNVGQVALKVIKFVAEFLSQHVFYTMTQVSLTGIFVLFLLFSPVQRDFSPVMQGVFESMELYLKLKTFISAMMGITNGIALWLIGLELPAAWGLLTFLANFIPNIGGPAGAQCVSIVPCVISLLDERKTLYQVSAAFLAQFFLHFNIANFVEPVIFGTTEDVEALPVLDIPCFDDSSFSLRVDV</sequence>
<dbReference type="InterPro" id="IPR002549">
    <property type="entry name" value="AI-2E-like"/>
</dbReference>
<evidence type="ECO:0000256" key="2">
    <source>
        <dbReference type="ARBA" id="ARBA00009773"/>
    </source>
</evidence>
<proteinExistence type="inferred from homology"/>
<evidence type="ECO:0000313" key="7">
    <source>
        <dbReference type="EMBL" id="CAJ1406986.1"/>
    </source>
</evidence>
<dbReference type="AlphaFoldDB" id="A0AA36NJV8"/>
<accession>A0AA36NJV8</accession>
<evidence type="ECO:0000256" key="6">
    <source>
        <dbReference type="SAM" id="Phobius"/>
    </source>
</evidence>
<evidence type="ECO:0000256" key="3">
    <source>
        <dbReference type="ARBA" id="ARBA00022692"/>
    </source>
</evidence>
<protein>
    <submittedName>
        <fullName evidence="7">Uncharacterized protein</fullName>
    </submittedName>
</protein>
<name>A0AA36NJV8_9DINO</name>
<dbReference type="EMBL" id="CAUJNA010003653">
    <property type="protein sequence ID" value="CAJ1406986.1"/>
    <property type="molecule type" value="Genomic_DNA"/>
</dbReference>
<feature type="transmembrane region" description="Helical" evidence="6">
    <location>
        <begin position="118"/>
        <end position="138"/>
    </location>
</feature>
<comment type="similarity">
    <text evidence="2">Belongs to the autoinducer-2 exporter (AI-2E) (TC 2.A.86) family.</text>
</comment>
<dbReference type="Pfam" id="PF01594">
    <property type="entry name" value="AI-2E_transport"/>
    <property type="match status" value="1"/>
</dbReference>
<evidence type="ECO:0000313" key="8">
    <source>
        <dbReference type="Proteomes" id="UP001178507"/>
    </source>
</evidence>
<keyword evidence="3 6" id="KW-0812">Transmembrane</keyword>
<comment type="subcellular location">
    <subcellularLocation>
        <location evidence="1">Membrane</location>
        <topology evidence="1">Multi-pass membrane protein</topology>
    </subcellularLocation>
</comment>
<comment type="caution">
    <text evidence="7">The sequence shown here is derived from an EMBL/GenBank/DDBJ whole genome shotgun (WGS) entry which is preliminary data.</text>
</comment>
<dbReference type="Proteomes" id="UP001178507">
    <property type="component" value="Unassembled WGS sequence"/>
</dbReference>
<reference evidence="7" key="1">
    <citation type="submission" date="2023-08" db="EMBL/GenBank/DDBJ databases">
        <authorList>
            <person name="Chen Y."/>
            <person name="Shah S."/>
            <person name="Dougan E. K."/>
            <person name="Thang M."/>
            <person name="Chan C."/>
        </authorList>
    </citation>
    <scope>NUCLEOTIDE SEQUENCE</scope>
</reference>
<gene>
    <name evidence="7" type="ORF">EVOR1521_LOCUS28799</name>
</gene>
<keyword evidence="5 6" id="KW-0472">Membrane</keyword>
<organism evidence="7 8">
    <name type="scientific">Effrenium voratum</name>
    <dbReference type="NCBI Taxonomy" id="2562239"/>
    <lineage>
        <taxon>Eukaryota</taxon>
        <taxon>Sar</taxon>
        <taxon>Alveolata</taxon>
        <taxon>Dinophyceae</taxon>
        <taxon>Suessiales</taxon>
        <taxon>Symbiodiniaceae</taxon>
        <taxon>Effrenium</taxon>
    </lineage>
</organism>
<evidence type="ECO:0000256" key="1">
    <source>
        <dbReference type="ARBA" id="ARBA00004141"/>
    </source>
</evidence>
<evidence type="ECO:0000256" key="5">
    <source>
        <dbReference type="ARBA" id="ARBA00023136"/>
    </source>
</evidence>